<dbReference type="EC" id="4.2.1.96" evidence="4"/>
<evidence type="ECO:0000313" key="5">
    <source>
        <dbReference type="EMBL" id="TLU72423.1"/>
    </source>
</evidence>
<dbReference type="RefSeq" id="WP_138325885.1">
    <property type="nucleotide sequence ID" value="NZ_VCDI01000003.1"/>
</dbReference>
<reference evidence="5 6" key="1">
    <citation type="submission" date="2019-05" db="EMBL/GenBank/DDBJ databases">
        <authorList>
            <person name="Pankratov T."/>
            <person name="Grouzdev D."/>
        </authorList>
    </citation>
    <scope>NUCLEOTIDE SEQUENCE [LARGE SCALE GENOMIC DNA]</scope>
    <source>
        <strain evidence="5 6">KEBCLARHB70R</strain>
    </source>
</reference>
<evidence type="ECO:0000256" key="4">
    <source>
        <dbReference type="HAMAP-Rule" id="MF_00434"/>
    </source>
</evidence>
<dbReference type="NCBIfam" id="NF002017">
    <property type="entry name" value="PRK00823.1-2"/>
    <property type="match status" value="1"/>
</dbReference>
<sequence>MTTSLADRACTACRAGTAKLSPGEIAHYLAQVPGWQLSHDPDRIERRWKFGNFAEAFAFVSRVADLAEAADHHPDIGLGWGYASVSLHTHAAGGLHENDFILAARIG</sequence>
<evidence type="ECO:0000256" key="1">
    <source>
        <dbReference type="ARBA" id="ARBA00001554"/>
    </source>
</evidence>
<protein>
    <recommendedName>
        <fullName evidence="4">Putative pterin-4-alpha-carbinolamine dehydratase</fullName>
        <shortName evidence="4">PHS</shortName>
        <ecNumber evidence="4">4.2.1.96</ecNumber>
    </recommendedName>
    <alternativeName>
        <fullName evidence="4">4-alpha-hydroxy-tetrahydropterin dehydratase</fullName>
    </alternativeName>
    <alternativeName>
        <fullName evidence="4">Pterin carbinolamine dehydratase</fullName>
        <shortName evidence="4">PCD</shortName>
    </alternativeName>
</protein>
<dbReference type="InterPro" id="IPR036428">
    <property type="entry name" value="PCD_sf"/>
</dbReference>
<keyword evidence="3 4" id="KW-0456">Lyase</keyword>
<dbReference type="SUPFAM" id="SSF55248">
    <property type="entry name" value="PCD-like"/>
    <property type="match status" value="1"/>
</dbReference>
<dbReference type="OrthoDB" id="9794987at2"/>
<dbReference type="GO" id="GO:0008124">
    <property type="term" value="F:4-alpha-hydroxytetrahydrobiopterin dehydratase activity"/>
    <property type="evidence" value="ECO:0007669"/>
    <property type="project" value="UniProtKB-UniRule"/>
</dbReference>
<accession>A0A5R9J6D7</accession>
<dbReference type="Gene3D" id="3.30.1360.20">
    <property type="entry name" value="Transcriptional coactivator/pterin dehydratase"/>
    <property type="match status" value="1"/>
</dbReference>
<dbReference type="Pfam" id="PF01329">
    <property type="entry name" value="Pterin_4a"/>
    <property type="match status" value="1"/>
</dbReference>
<keyword evidence="6" id="KW-1185">Reference proteome</keyword>
<gene>
    <name evidence="5" type="ORF">FE263_10135</name>
</gene>
<dbReference type="EMBL" id="VCDI01000003">
    <property type="protein sequence ID" value="TLU72423.1"/>
    <property type="molecule type" value="Genomic_DNA"/>
</dbReference>
<dbReference type="CDD" id="cd00913">
    <property type="entry name" value="PCD_DCoH_subfamily_a"/>
    <property type="match status" value="1"/>
</dbReference>
<comment type="similarity">
    <text evidence="2 4">Belongs to the pterin-4-alpha-carbinolamine dehydratase family.</text>
</comment>
<evidence type="ECO:0000256" key="2">
    <source>
        <dbReference type="ARBA" id="ARBA00006472"/>
    </source>
</evidence>
<evidence type="ECO:0000313" key="6">
    <source>
        <dbReference type="Proteomes" id="UP000305654"/>
    </source>
</evidence>
<dbReference type="HAMAP" id="MF_00434">
    <property type="entry name" value="Pterin_4_alpha"/>
    <property type="match status" value="1"/>
</dbReference>
<dbReference type="PANTHER" id="PTHR12599:SF0">
    <property type="entry name" value="PTERIN-4-ALPHA-CARBINOLAMINE DEHYDRATASE"/>
    <property type="match status" value="1"/>
</dbReference>
<dbReference type="AlphaFoldDB" id="A0A5R9J6D7"/>
<dbReference type="InterPro" id="IPR001533">
    <property type="entry name" value="Pterin_deHydtase"/>
</dbReference>
<dbReference type="GO" id="GO:0006729">
    <property type="term" value="P:tetrahydrobiopterin biosynthetic process"/>
    <property type="evidence" value="ECO:0007669"/>
    <property type="project" value="InterPro"/>
</dbReference>
<name>A0A5R9J6D7_9PROT</name>
<dbReference type="Proteomes" id="UP000305654">
    <property type="component" value="Unassembled WGS sequence"/>
</dbReference>
<dbReference type="PANTHER" id="PTHR12599">
    <property type="entry name" value="PTERIN-4-ALPHA-CARBINOLAMINE DEHYDRATASE"/>
    <property type="match status" value="1"/>
</dbReference>
<organism evidence="5 6">
    <name type="scientific">Lichenicoccus roseus</name>
    <dbReference type="NCBI Taxonomy" id="2683649"/>
    <lineage>
        <taxon>Bacteria</taxon>
        <taxon>Pseudomonadati</taxon>
        <taxon>Pseudomonadota</taxon>
        <taxon>Alphaproteobacteria</taxon>
        <taxon>Acetobacterales</taxon>
        <taxon>Acetobacteraceae</taxon>
        <taxon>Lichenicoccus</taxon>
    </lineage>
</organism>
<comment type="caution">
    <text evidence="5">The sequence shown here is derived from an EMBL/GenBank/DDBJ whole genome shotgun (WGS) entry which is preliminary data.</text>
</comment>
<proteinExistence type="inferred from homology"/>
<evidence type="ECO:0000256" key="3">
    <source>
        <dbReference type="ARBA" id="ARBA00023239"/>
    </source>
</evidence>
<comment type="catalytic activity">
    <reaction evidence="1 4">
        <text>(4aS,6R)-4a-hydroxy-L-erythro-5,6,7,8-tetrahydrobiopterin = (6R)-L-erythro-6,7-dihydrobiopterin + H2O</text>
        <dbReference type="Rhea" id="RHEA:11920"/>
        <dbReference type="ChEBI" id="CHEBI:15377"/>
        <dbReference type="ChEBI" id="CHEBI:15642"/>
        <dbReference type="ChEBI" id="CHEBI:43120"/>
        <dbReference type="EC" id="4.2.1.96"/>
    </reaction>
</comment>